<protein>
    <recommendedName>
        <fullName evidence="7">Large ribosomal subunit protein uL6m</fullName>
    </recommendedName>
</protein>
<evidence type="ECO:0000256" key="7">
    <source>
        <dbReference type="ARBA" id="ARBA00069416"/>
    </source>
</evidence>
<dbReference type="Gene3D" id="3.90.930.12">
    <property type="entry name" value="Ribosomal protein L6, alpha-beta domain"/>
    <property type="match status" value="2"/>
</dbReference>
<accession>A0A9P8PLF9</accession>
<dbReference type="InterPro" id="IPR020040">
    <property type="entry name" value="Ribosomal_uL6_a/b-dom"/>
</dbReference>
<dbReference type="PRINTS" id="PR00059">
    <property type="entry name" value="RIBOSOMALL6"/>
</dbReference>
<sequence>MFSRSSILKSSRLFSTSSIRPSNIGSAPIFVPQEVKFEVSRLDDPVIKRKGRTVLRLTQNAKVSGPKGELNLSIPDFLQIKENDAKLSITVKDDTSKQQKSLWGTMRTLINNNINGVTEGHLSILRLVGTGYRAQIEDKDGKKFLGLKVGASIPQGLFIPDNLTVTSPSTTRIIVEGIDKQQVKLFAAKIRQFHPPEPYKGKGIYVDDETIKIKDKKIK</sequence>
<reference evidence="10" key="2">
    <citation type="submission" date="2021-01" db="EMBL/GenBank/DDBJ databases">
        <authorList>
            <person name="Schikora-Tamarit M.A."/>
        </authorList>
    </citation>
    <scope>NUCLEOTIDE SEQUENCE</scope>
    <source>
        <strain evidence="10">CBS6341</strain>
    </source>
</reference>
<dbReference type="GO" id="GO:0006412">
    <property type="term" value="P:translation"/>
    <property type="evidence" value="ECO:0007669"/>
    <property type="project" value="InterPro"/>
</dbReference>
<comment type="function">
    <text evidence="6">Component of the mitochondrial ribosome (mitoribosome), a dedicated translation machinery responsible for the synthesis of mitochondrial genome-encoded proteins, including at least some of the essential transmembrane subunits of the mitochondrial respiratory chain. The mitoribosomes are attached to the mitochondrial inner membrane and translation products are cotranslationally integrated into the membrane.</text>
</comment>
<name>A0A9P8PLF9_9ASCO</name>
<dbReference type="AlphaFoldDB" id="A0A9P8PLF9"/>
<evidence type="ECO:0000256" key="3">
    <source>
        <dbReference type="ARBA" id="ARBA00022884"/>
    </source>
</evidence>
<evidence type="ECO:0000313" key="11">
    <source>
        <dbReference type="Proteomes" id="UP000769528"/>
    </source>
</evidence>
<keyword evidence="11" id="KW-1185">Reference proteome</keyword>
<evidence type="ECO:0000259" key="9">
    <source>
        <dbReference type="Pfam" id="PF00347"/>
    </source>
</evidence>
<dbReference type="PANTHER" id="PTHR11655:SF14">
    <property type="entry name" value="LARGE RIBOSOMAL SUBUNIT PROTEIN UL6M"/>
    <property type="match status" value="1"/>
</dbReference>
<dbReference type="InterPro" id="IPR019906">
    <property type="entry name" value="Ribosomal_uL6_bac-type"/>
</dbReference>
<keyword evidence="2" id="KW-0699">rRNA-binding</keyword>
<evidence type="ECO:0000313" key="10">
    <source>
        <dbReference type="EMBL" id="KAH3674458.1"/>
    </source>
</evidence>
<proteinExistence type="inferred from homology"/>
<feature type="domain" description="Large ribosomal subunit protein uL6 alpha-beta" evidence="9">
    <location>
        <begin position="59"/>
        <end position="120"/>
    </location>
</feature>
<dbReference type="GO" id="GO:0005762">
    <property type="term" value="C:mitochondrial large ribosomal subunit"/>
    <property type="evidence" value="ECO:0007669"/>
    <property type="project" value="TreeGrafter"/>
</dbReference>
<comment type="caution">
    <text evidence="10">The sequence shown here is derived from an EMBL/GenBank/DDBJ whole genome shotgun (WGS) entry which is preliminary data.</text>
</comment>
<feature type="domain" description="Large ribosomal subunit protein uL6 alpha-beta" evidence="9">
    <location>
        <begin position="128"/>
        <end position="204"/>
    </location>
</feature>
<dbReference type="Proteomes" id="UP000769528">
    <property type="component" value="Unassembled WGS sequence"/>
</dbReference>
<evidence type="ECO:0000256" key="4">
    <source>
        <dbReference type="ARBA" id="ARBA00022980"/>
    </source>
</evidence>
<organism evidence="10 11">
    <name type="scientific">Wickerhamomyces mucosus</name>
    <dbReference type="NCBI Taxonomy" id="1378264"/>
    <lineage>
        <taxon>Eukaryota</taxon>
        <taxon>Fungi</taxon>
        <taxon>Dikarya</taxon>
        <taxon>Ascomycota</taxon>
        <taxon>Saccharomycotina</taxon>
        <taxon>Saccharomycetes</taxon>
        <taxon>Phaffomycetales</taxon>
        <taxon>Wickerhamomycetaceae</taxon>
        <taxon>Wickerhamomyces</taxon>
    </lineage>
</organism>
<dbReference type="EMBL" id="JAEUBF010000853">
    <property type="protein sequence ID" value="KAH3674458.1"/>
    <property type="molecule type" value="Genomic_DNA"/>
</dbReference>
<gene>
    <name evidence="10" type="ORF">WICMUC_003295</name>
</gene>
<keyword evidence="3" id="KW-0694">RNA-binding</keyword>
<evidence type="ECO:0000256" key="1">
    <source>
        <dbReference type="ARBA" id="ARBA00009356"/>
    </source>
</evidence>
<evidence type="ECO:0000256" key="8">
    <source>
        <dbReference type="RuleBase" id="RU003869"/>
    </source>
</evidence>
<evidence type="ECO:0000256" key="5">
    <source>
        <dbReference type="ARBA" id="ARBA00023274"/>
    </source>
</evidence>
<dbReference type="InterPro" id="IPR000702">
    <property type="entry name" value="Ribosomal_uL6-like"/>
</dbReference>
<evidence type="ECO:0000256" key="2">
    <source>
        <dbReference type="ARBA" id="ARBA00022730"/>
    </source>
</evidence>
<dbReference type="FunFam" id="3.90.930.12:FF:000006">
    <property type="entry name" value="50S ribosomal protein L6"/>
    <property type="match status" value="1"/>
</dbReference>
<dbReference type="PIRSF" id="PIRSF002162">
    <property type="entry name" value="Ribosomal_L6"/>
    <property type="match status" value="1"/>
</dbReference>
<dbReference type="GO" id="GO:0003735">
    <property type="term" value="F:structural constituent of ribosome"/>
    <property type="evidence" value="ECO:0007669"/>
    <property type="project" value="InterPro"/>
</dbReference>
<reference evidence="10" key="1">
    <citation type="journal article" date="2021" name="Open Biol.">
        <title>Shared evolutionary footprints suggest mitochondrial oxidative damage underlies multiple complex I losses in fungi.</title>
        <authorList>
            <person name="Schikora-Tamarit M.A."/>
            <person name="Marcet-Houben M."/>
            <person name="Nosek J."/>
            <person name="Gabaldon T."/>
        </authorList>
    </citation>
    <scope>NUCLEOTIDE SEQUENCE</scope>
    <source>
        <strain evidence="10">CBS6341</strain>
    </source>
</reference>
<dbReference type="InterPro" id="IPR002358">
    <property type="entry name" value="Ribosomal_uL6_CS"/>
</dbReference>
<dbReference type="OrthoDB" id="540873at2759"/>
<keyword evidence="5 8" id="KW-0687">Ribonucleoprotein</keyword>
<comment type="similarity">
    <text evidence="1 8">Belongs to the universal ribosomal protein uL6 family.</text>
</comment>
<dbReference type="SUPFAM" id="SSF56053">
    <property type="entry name" value="Ribosomal protein L6"/>
    <property type="match status" value="2"/>
</dbReference>
<dbReference type="PROSITE" id="PS00525">
    <property type="entry name" value="RIBOSOMAL_L6_1"/>
    <property type="match status" value="1"/>
</dbReference>
<evidence type="ECO:0000256" key="6">
    <source>
        <dbReference type="ARBA" id="ARBA00037226"/>
    </source>
</evidence>
<dbReference type="InterPro" id="IPR036789">
    <property type="entry name" value="Ribosomal_uL6-like_a/b-dom_sf"/>
</dbReference>
<dbReference type="GO" id="GO:0019843">
    <property type="term" value="F:rRNA binding"/>
    <property type="evidence" value="ECO:0007669"/>
    <property type="project" value="UniProtKB-KW"/>
</dbReference>
<keyword evidence="4 8" id="KW-0689">Ribosomal protein</keyword>
<dbReference type="PANTHER" id="PTHR11655">
    <property type="entry name" value="60S/50S RIBOSOMAL PROTEIN L6/L9"/>
    <property type="match status" value="1"/>
</dbReference>
<dbReference type="Pfam" id="PF00347">
    <property type="entry name" value="Ribosomal_L6"/>
    <property type="match status" value="2"/>
</dbReference>